<dbReference type="SUPFAM" id="SSF51261">
    <property type="entry name" value="Duplicated hybrid motif"/>
    <property type="match status" value="1"/>
</dbReference>
<dbReference type="InterPro" id="IPR011055">
    <property type="entry name" value="Dup_hybrid_motif"/>
</dbReference>
<evidence type="ECO:0000313" key="1">
    <source>
        <dbReference type="EMBL" id="TGN17641.1"/>
    </source>
</evidence>
<gene>
    <name evidence="1" type="ORF">EHS15_16575</name>
</gene>
<comment type="caution">
    <text evidence="1">The sequence shown here is derived from an EMBL/GenBank/DDBJ whole genome shotgun (WGS) entry which is preliminary data.</text>
</comment>
<sequence length="603" mass="68022">MKQPYLYSIHLAIVIFFTGSLFSEPSPIPEIPSDEVVFPLPYFSPISGTFAEIRSNHLHMGSDFKSYGLNGHSILSTFDGYVEEIGYSKLGYGLYLFLYSPSYKIKARYAHLHSFGGDLADLELLRRALLLMGEKDGFRLKLNPGMFTAPKGIPFGKTGESGTGVPHLHLEFHTDKGIVNPLNFPELHQKDTIPPTISSFYIEGGGLTKPLLLQAKETGSGNYQLLDENGNPIESVSLSGKVRFRIGGYDLIRSRNRNNVFGMDLFLDEKPVYSRQFDFLYYKEAENKHLFYDANRSSYSPPVYFYHLYEISKESKSEAYSLDFSEFPEKTVSELKAGLRDAAGNKSYVRLKVKHEAPVTALSNAKQSLGKKFFSNDRLVQFDLSKNESSGNGSVEIEEEDPKQLPFVLPKGLILKSKVYKLETNQFSWKGNGTGEFNTEITITNKEYLSFWDQSAGRFSSVSAKRKSNGFTFSLAKLGYLMILEDKAPPTVLPLNSMARHIELPEVRDQCFEDKYYSLSDSGVGAKRSVNLLLDGQNYPYEYDADKESIRVSLPKSLHKEKPYLLLEVRAFDWAGNESEPFTDLIATGSWKSEYYASCPVKE</sequence>
<dbReference type="AlphaFoldDB" id="A0A4R9LYH4"/>
<dbReference type="EMBL" id="RQHW01000065">
    <property type="protein sequence ID" value="TGN17641.1"/>
    <property type="molecule type" value="Genomic_DNA"/>
</dbReference>
<reference evidence="1" key="1">
    <citation type="journal article" date="2019" name="PLoS Negl. Trop. Dis.">
        <title>Revisiting the worldwide diversity of Leptospira species in the environment.</title>
        <authorList>
            <person name="Vincent A.T."/>
            <person name="Schiettekatte O."/>
            <person name="Bourhy P."/>
            <person name="Veyrier F.J."/>
            <person name="Picardeau M."/>
        </authorList>
    </citation>
    <scope>NUCLEOTIDE SEQUENCE [LARGE SCALE GENOMIC DNA]</scope>
    <source>
        <strain evidence="1">201300427</strain>
    </source>
</reference>
<dbReference type="Proteomes" id="UP000298058">
    <property type="component" value="Unassembled WGS sequence"/>
</dbReference>
<dbReference type="Gene3D" id="2.70.70.10">
    <property type="entry name" value="Glucose Permease (Domain IIA)"/>
    <property type="match status" value="1"/>
</dbReference>
<dbReference type="RefSeq" id="WP_135761698.1">
    <property type="nucleotide sequence ID" value="NZ_RQHW01000065.1"/>
</dbReference>
<dbReference type="OrthoDB" id="340940at2"/>
<organism evidence="1 2">
    <name type="scientific">Leptospira idonii</name>
    <dbReference type="NCBI Taxonomy" id="1193500"/>
    <lineage>
        <taxon>Bacteria</taxon>
        <taxon>Pseudomonadati</taxon>
        <taxon>Spirochaetota</taxon>
        <taxon>Spirochaetia</taxon>
        <taxon>Leptospirales</taxon>
        <taxon>Leptospiraceae</taxon>
        <taxon>Leptospira</taxon>
    </lineage>
</organism>
<keyword evidence="2" id="KW-1185">Reference proteome</keyword>
<protein>
    <submittedName>
        <fullName evidence="1">M23 family peptidase</fullName>
    </submittedName>
</protein>
<name>A0A4R9LYH4_9LEPT</name>
<evidence type="ECO:0000313" key="2">
    <source>
        <dbReference type="Proteomes" id="UP000298058"/>
    </source>
</evidence>
<accession>A0A4R9LYH4</accession>
<proteinExistence type="predicted"/>